<evidence type="ECO:0000256" key="1">
    <source>
        <dbReference type="SAM" id="Coils"/>
    </source>
</evidence>
<dbReference type="AlphaFoldDB" id="A0A3Q9RRT8"/>
<proteinExistence type="predicted"/>
<feature type="coiled-coil region" evidence="1">
    <location>
        <begin position="166"/>
        <end position="193"/>
    </location>
</feature>
<evidence type="ECO:0000313" key="4">
    <source>
        <dbReference type="Proteomes" id="UP000283095"/>
    </source>
</evidence>
<gene>
    <name evidence="3" type="ORF">BAOM_4598</name>
</gene>
<organism evidence="3 4">
    <name type="scientific">Peribacillus asahii</name>
    <dbReference type="NCBI Taxonomy" id="228899"/>
    <lineage>
        <taxon>Bacteria</taxon>
        <taxon>Bacillati</taxon>
        <taxon>Bacillota</taxon>
        <taxon>Bacilli</taxon>
        <taxon>Bacillales</taxon>
        <taxon>Bacillaceae</taxon>
        <taxon>Peribacillus</taxon>
    </lineage>
</organism>
<reference evidence="3 4" key="1">
    <citation type="submission" date="2018-01" db="EMBL/GenBank/DDBJ databases">
        <title>Bacillus asahii Genome sequencing and assembly.</title>
        <authorList>
            <person name="Jiang H."/>
            <person name="Feng Y."/>
            <person name="Zhao F."/>
            <person name="Lin X."/>
        </authorList>
    </citation>
    <scope>NUCLEOTIDE SEQUENCE [LARGE SCALE GENOMIC DNA]</scope>
    <source>
        <strain evidence="3 4">OM18</strain>
    </source>
</reference>
<dbReference type="Proteomes" id="UP000283095">
    <property type="component" value="Chromosome"/>
</dbReference>
<evidence type="ECO:0000313" key="3">
    <source>
        <dbReference type="EMBL" id="AZV45177.1"/>
    </source>
</evidence>
<dbReference type="KEGG" id="pasa:BAOM_4598"/>
<dbReference type="Pfam" id="PF14279">
    <property type="entry name" value="HNH_5"/>
    <property type="match status" value="1"/>
</dbReference>
<dbReference type="InterPro" id="IPR003615">
    <property type="entry name" value="HNH_nuc"/>
</dbReference>
<sequence>MNEKQPQTLVCRVCQVEKPSSEFRRQSHLKRGVDNECNDCRKKRRQTNGEYLLERTRKYQKRKGDAVMQITVEQLESLLTNHSCCYCSEPLTNENATVDHVFSLSQSYGGVNIIENLTQSCRSCNGSKGKDHVADFYRRSDKFTPALWTSFVRSYTERLIGRKVTDIEVEQMKRNLMDEADELRRNAERKELVANE</sequence>
<feature type="domain" description="HNH endonuclease 5" evidence="2">
    <location>
        <begin position="84"/>
        <end position="138"/>
    </location>
</feature>
<keyword evidence="1" id="KW-0175">Coiled coil</keyword>
<protein>
    <recommendedName>
        <fullName evidence="2">HNH endonuclease 5 domain-containing protein</fullName>
    </recommendedName>
</protein>
<dbReference type="OrthoDB" id="2892764at2"/>
<evidence type="ECO:0000259" key="2">
    <source>
        <dbReference type="Pfam" id="PF14279"/>
    </source>
</evidence>
<dbReference type="Gene3D" id="1.10.30.50">
    <property type="match status" value="1"/>
</dbReference>
<accession>A0A3Q9RRT8</accession>
<dbReference type="EMBL" id="CP026095">
    <property type="protein sequence ID" value="AZV45177.1"/>
    <property type="molecule type" value="Genomic_DNA"/>
</dbReference>
<dbReference type="CDD" id="cd00085">
    <property type="entry name" value="HNHc"/>
    <property type="match status" value="1"/>
</dbReference>
<dbReference type="InterPro" id="IPR029471">
    <property type="entry name" value="HNH_5"/>
</dbReference>
<name>A0A3Q9RRT8_9BACI</name>